<evidence type="ECO:0000256" key="4">
    <source>
        <dbReference type="ARBA" id="ARBA00022729"/>
    </source>
</evidence>
<dbReference type="GO" id="GO:0005886">
    <property type="term" value="C:plasma membrane"/>
    <property type="evidence" value="ECO:0000318"/>
    <property type="project" value="GO_Central"/>
</dbReference>
<evidence type="ECO:0000256" key="7">
    <source>
        <dbReference type="ARBA" id="ARBA00022777"/>
    </source>
</evidence>
<keyword evidence="7" id="KW-0418">Kinase</keyword>
<dbReference type="STRING" id="29655.A0A0K9PHT1"/>
<reference evidence="18" key="1">
    <citation type="journal article" date="2016" name="Nature">
        <title>The genome of the seagrass Zostera marina reveals angiosperm adaptation to the sea.</title>
        <authorList>
            <person name="Olsen J.L."/>
            <person name="Rouze P."/>
            <person name="Verhelst B."/>
            <person name="Lin Y.-C."/>
            <person name="Bayer T."/>
            <person name="Collen J."/>
            <person name="Dattolo E."/>
            <person name="De Paoli E."/>
            <person name="Dittami S."/>
            <person name="Maumus F."/>
            <person name="Michel G."/>
            <person name="Kersting A."/>
            <person name="Lauritano C."/>
            <person name="Lohaus R."/>
            <person name="Toepel M."/>
            <person name="Tonon T."/>
            <person name="Vanneste K."/>
            <person name="Amirebrahimi M."/>
            <person name="Brakel J."/>
            <person name="Bostroem C."/>
            <person name="Chovatia M."/>
            <person name="Grimwood J."/>
            <person name="Jenkins J.W."/>
            <person name="Jueterbock A."/>
            <person name="Mraz A."/>
            <person name="Stam W.T."/>
            <person name="Tice H."/>
            <person name="Bornberg-Bauer E."/>
            <person name="Green P.J."/>
            <person name="Pearson G.A."/>
            <person name="Procaccini G."/>
            <person name="Duarte C.M."/>
            <person name="Schmutz J."/>
            <person name="Reusch T.B.H."/>
            <person name="Van de Peer Y."/>
        </authorList>
    </citation>
    <scope>NUCLEOTIDE SEQUENCE [LARGE SCALE GENOMIC DNA]</scope>
    <source>
        <strain evidence="18">cv. Finnish</strain>
    </source>
</reference>
<accession>A0A0K9PHT1</accession>
<dbReference type="EC" id="2.7.11.1" evidence="1"/>
<evidence type="ECO:0000256" key="2">
    <source>
        <dbReference type="ARBA" id="ARBA00022527"/>
    </source>
</evidence>
<evidence type="ECO:0000256" key="9">
    <source>
        <dbReference type="ARBA" id="ARBA00023170"/>
    </source>
</evidence>
<dbReference type="EMBL" id="LFYR01000836">
    <property type="protein sequence ID" value="KMZ68539.1"/>
    <property type="molecule type" value="Genomic_DNA"/>
</dbReference>
<evidence type="ECO:0000256" key="10">
    <source>
        <dbReference type="ARBA" id="ARBA00023180"/>
    </source>
</evidence>
<feature type="domain" description="Gnk2-homologous" evidence="16">
    <location>
        <begin position="42"/>
        <end position="150"/>
    </location>
</feature>
<evidence type="ECO:0000313" key="17">
    <source>
        <dbReference type="EMBL" id="KMZ68539.1"/>
    </source>
</evidence>
<name>A0A0K9PHT1_ZOSMR</name>
<sequence>MKEAVGEKIVMLNTMFLQTSITHLFILLFILPTISTAYFSDFDIKDCDYGEGNYIKGSQYHQNLELLLKNLSNSNLDLPEKGYFEDKQGSFNGSNQVFGHAMCRGDVQLPEDCRRCLKHIKTEIGKLCPNKKNAAVLYDHCFLRYSNQNFFGKPSGTEQSVNFTATIPEKEREEFVKVRSNLFSKLLKYATNGSSSPSFFANDKSKVSSNLTVYGLLQCTKDLSKEDCHACLKSEIEKFPVFGAYRTGMMSLGRSCFIRYQNHLFYQENNPQPPPPIPPERSKGNAKGKIIGIAVGVGLFLVSMMFLLWFWRNKKNRQKWRRMKLLNVSIPTRHNMSGDSQNDGIKIAGIEHLSLKYFDLDKATDHFSKKNIIGRGGFGYVYKGIQNEQEIAVKKLSSKDSLQVAGQLDKEVTLLAGLKHVNLVRLIGYCIEKNEMLLVYEYMPNGSLETYLFEPNSDKKVLDWSSRLNIIEGIVKGIQYLHEDSRLKILHRDLKPENILLDEDLTPKITDFGISKSSDVNQTRGSVTTNIIGTGGYMAPEYRFNGQFTTKSDIYSLGVMLLEILTSIRWFMHNNNPQIPNLRSYMSSGWKDATLEQKLAKIECESYTKAQEKTFKNILDIAMLCIENDQDQRPKISDIRESIKLSNDSSFKKRHMTPIVKSCSQAEEKIDESTSQKATSETLRNLQSIQISREMNDDTLR</sequence>
<dbReference type="GO" id="GO:0006955">
    <property type="term" value="P:immune response"/>
    <property type="evidence" value="ECO:0000318"/>
    <property type="project" value="GO_Central"/>
</dbReference>
<keyword evidence="4" id="KW-0732">Signal</keyword>
<dbReference type="OrthoDB" id="2671339at2759"/>
<dbReference type="GO" id="GO:0007165">
    <property type="term" value="P:signal transduction"/>
    <property type="evidence" value="ECO:0000318"/>
    <property type="project" value="GO_Central"/>
</dbReference>
<feature type="domain" description="Gnk2-homologous" evidence="16">
    <location>
        <begin position="157"/>
        <end position="265"/>
    </location>
</feature>
<protein>
    <recommendedName>
        <fullName evidence="1">non-specific serine/threonine protein kinase</fullName>
        <ecNumber evidence="1">2.7.11.1</ecNumber>
    </recommendedName>
</protein>
<keyword evidence="18" id="KW-1185">Reference proteome</keyword>
<evidence type="ECO:0000256" key="12">
    <source>
        <dbReference type="ARBA" id="ARBA00048679"/>
    </source>
</evidence>
<dbReference type="FunFam" id="3.30.200.20:FF:000015">
    <property type="entry name" value="Somatic embryogenesis receptor kinase 1"/>
    <property type="match status" value="1"/>
</dbReference>
<dbReference type="InterPro" id="IPR017441">
    <property type="entry name" value="Protein_kinase_ATP_BS"/>
</dbReference>
<dbReference type="SMART" id="SM00220">
    <property type="entry name" value="S_TKc"/>
    <property type="match status" value="1"/>
</dbReference>
<comment type="catalytic activity">
    <reaction evidence="12">
        <text>L-seryl-[protein] + ATP = O-phospho-L-seryl-[protein] + ADP + H(+)</text>
        <dbReference type="Rhea" id="RHEA:17989"/>
        <dbReference type="Rhea" id="RHEA-COMP:9863"/>
        <dbReference type="Rhea" id="RHEA-COMP:11604"/>
        <dbReference type="ChEBI" id="CHEBI:15378"/>
        <dbReference type="ChEBI" id="CHEBI:29999"/>
        <dbReference type="ChEBI" id="CHEBI:30616"/>
        <dbReference type="ChEBI" id="CHEBI:83421"/>
        <dbReference type="ChEBI" id="CHEBI:456216"/>
        <dbReference type="EC" id="2.7.11.1"/>
    </reaction>
</comment>
<comment type="catalytic activity">
    <reaction evidence="11">
        <text>L-threonyl-[protein] + ATP = O-phospho-L-threonyl-[protein] + ADP + H(+)</text>
        <dbReference type="Rhea" id="RHEA:46608"/>
        <dbReference type="Rhea" id="RHEA-COMP:11060"/>
        <dbReference type="Rhea" id="RHEA-COMP:11605"/>
        <dbReference type="ChEBI" id="CHEBI:15378"/>
        <dbReference type="ChEBI" id="CHEBI:30013"/>
        <dbReference type="ChEBI" id="CHEBI:30616"/>
        <dbReference type="ChEBI" id="CHEBI:61977"/>
        <dbReference type="ChEBI" id="CHEBI:456216"/>
        <dbReference type="EC" id="2.7.11.1"/>
    </reaction>
</comment>
<keyword evidence="8 13" id="KW-0067">ATP-binding</keyword>
<gene>
    <name evidence="17" type="ORF">ZOSMA_238G00170</name>
</gene>
<keyword evidence="14" id="KW-0812">Transmembrane</keyword>
<dbReference type="CDD" id="cd23509">
    <property type="entry name" value="Gnk2-like"/>
    <property type="match status" value="2"/>
</dbReference>
<keyword evidence="10" id="KW-0325">Glycoprotein</keyword>
<evidence type="ECO:0000256" key="8">
    <source>
        <dbReference type="ARBA" id="ARBA00022840"/>
    </source>
</evidence>
<feature type="transmembrane region" description="Helical" evidence="14">
    <location>
        <begin position="290"/>
        <end position="311"/>
    </location>
</feature>
<dbReference type="GO" id="GO:0004674">
    <property type="term" value="F:protein serine/threonine kinase activity"/>
    <property type="evidence" value="ECO:0000318"/>
    <property type="project" value="GO_Central"/>
</dbReference>
<dbReference type="InterPro" id="IPR052059">
    <property type="entry name" value="CR_Ser/Thr_kinase"/>
</dbReference>
<keyword evidence="9" id="KW-0675">Receptor</keyword>
<dbReference type="InterPro" id="IPR008271">
    <property type="entry name" value="Ser/Thr_kinase_AS"/>
</dbReference>
<dbReference type="CDD" id="cd14066">
    <property type="entry name" value="STKc_IRAK"/>
    <property type="match status" value="1"/>
</dbReference>
<evidence type="ECO:0000256" key="13">
    <source>
        <dbReference type="PROSITE-ProRule" id="PRU10141"/>
    </source>
</evidence>
<dbReference type="Gene3D" id="3.30.200.20">
    <property type="entry name" value="Phosphorylase Kinase, domain 1"/>
    <property type="match status" value="1"/>
</dbReference>
<dbReference type="InterPro" id="IPR038408">
    <property type="entry name" value="GNK2_sf"/>
</dbReference>
<dbReference type="AlphaFoldDB" id="A0A0K9PHT1"/>
<dbReference type="SUPFAM" id="SSF56112">
    <property type="entry name" value="Protein kinase-like (PK-like)"/>
    <property type="match status" value="1"/>
</dbReference>
<dbReference type="Gene3D" id="1.10.510.10">
    <property type="entry name" value="Transferase(Phosphotransferase) domain 1"/>
    <property type="match status" value="1"/>
</dbReference>
<keyword evidence="3" id="KW-0808">Transferase</keyword>
<dbReference type="InterPro" id="IPR011009">
    <property type="entry name" value="Kinase-like_dom_sf"/>
</dbReference>
<dbReference type="Proteomes" id="UP000036987">
    <property type="component" value="Unassembled WGS sequence"/>
</dbReference>
<dbReference type="Gene3D" id="3.30.430.20">
    <property type="entry name" value="Gnk2 domain, C-X8-C-X2-C motif"/>
    <property type="match status" value="2"/>
</dbReference>
<dbReference type="PROSITE" id="PS00107">
    <property type="entry name" value="PROTEIN_KINASE_ATP"/>
    <property type="match status" value="1"/>
</dbReference>
<feature type="domain" description="Protein kinase" evidence="15">
    <location>
        <begin position="367"/>
        <end position="645"/>
    </location>
</feature>
<keyword evidence="14" id="KW-1133">Transmembrane helix</keyword>
<evidence type="ECO:0000256" key="3">
    <source>
        <dbReference type="ARBA" id="ARBA00022679"/>
    </source>
</evidence>
<evidence type="ECO:0000259" key="16">
    <source>
        <dbReference type="PROSITE" id="PS51473"/>
    </source>
</evidence>
<dbReference type="Pfam" id="PF01657">
    <property type="entry name" value="Stress-antifung"/>
    <property type="match status" value="2"/>
</dbReference>
<dbReference type="FunFam" id="1.10.510.10:FF:001023">
    <property type="entry name" value="Os07g0541700 protein"/>
    <property type="match status" value="1"/>
</dbReference>
<evidence type="ECO:0000256" key="5">
    <source>
        <dbReference type="ARBA" id="ARBA00022737"/>
    </source>
</evidence>
<dbReference type="InterPro" id="IPR000719">
    <property type="entry name" value="Prot_kinase_dom"/>
</dbReference>
<dbReference type="PANTHER" id="PTHR47973">
    <property type="entry name" value="CYSTEINE-RICH RECEPTOR-LIKE PROTEIN KINASE 3"/>
    <property type="match status" value="1"/>
</dbReference>
<comment type="caution">
    <text evidence="17">The sequence shown here is derived from an EMBL/GenBank/DDBJ whole genome shotgun (WGS) entry which is preliminary data.</text>
</comment>
<keyword evidence="2" id="KW-0723">Serine/threonine-protein kinase</keyword>
<dbReference type="PROSITE" id="PS51473">
    <property type="entry name" value="GNK2"/>
    <property type="match status" value="2"/>
</dbReference>
<proteinExistence type="predicted"/>
<feature type="transmembrane region" description="Helical" evidence="14">
    <location>
        <begin position="21"/>
        <end position="39"/>
    </location>
</feature>
<dbReference type="PROSITE" id="PS50011">
    <property type="entry name" value="PROTEIN_KINASE_DOM"/>
    <property type="match status" value="1"/>
</dbReference>
<dbReference type="GO" id="GO:0005524">
    <property type="term" value="F:ATP binding"/>
    <property type="evidence" value="ECO:0007669"/>
    <property type="project" value="UniProtKB-UniRule"/>
</dbReference>
<organism evidence="17 18">
    <name type="scientific">Zostera marina</name>
    <name type="common">Eelgrass</name>
    <dbReference type="NCBI Taxonomy" id="29655"/>
    <lineage>
        <taxon>Eukaryota</taxon>
        <taxon>Viridiplantae</taxon>
        <taxon>Streptophyta</taxon>
        <taxon>Embryophyta</taxon>
        <taxon>Tracheophyta</taxon>
        <taxon>Spermatophyta</taxon>
        <taxon>Magnoliopsida</taxon>
        <taxon>Liliopsida</taxon>
        <taxon>Zosteraceae</taxon>
        <taxon>Zostera</taxon>
    </lineage>
</organism>
<evidence type="ECO:0000313" key="18">
    <source>
        <dbReference type="Proteomes" id="UP000036987"/>
    </source>
</evidence>
<evidence type="ECO:0000256" key="1">
    <source>
        <dbReference type="ARBA" id="ARBA00012513"/>
    </source>
</evidence>
<evidence type="ECO:0000256" key="11">
    <source>
        <dbReference type="ARBA" id="ARBA00047899"/>
    </source>
</evidence>
<feature type="binding site" evidence="13">
    <location>
        <position position="395"/>
    </location>
    <ligand>
        <name>ATP</name>
        <dbReference type="ChEBI" id="CHEBI:30616"/>
    </ligand>
</feature>
<dbReference type="PROSITE" id="PS00108">
    <property type="entry name" value="PROTEIN_KINASE_ST"/>
    <property type="match status" value="1"/>
</dbReference>
<dbReference type="InterPro" id="IPR002902">
    <property type="entry name" value="GNK2"/>
</dbReference>
<evidence type="ECO:0000259" key="15">
    <source>
        <dbReference type="PROSITE" id="PS50011"/>
    </source>
</evidence>
<keyword evidence="5" id="KW-0677">Repeat</keyword>
<keyword evidence="14" id="KW-0472">Membrane</keyword>
<evidence type="ECO:0000256" key="14">
    <source>
        <dbReference type="SAM" id="Phobius"/>
    </source>
</evidence>
<evidence type="ECO:0000256" key="6">
    <source>
        <dbReference type="ARBA" id="ARBA00022741"/>
    </source>
</evidence>
<keyword evidence="6 13" id="KW-0547">Nucleotide-binding</keyword>
<dbReference type="Pfam" id="PF00069">
    <property type="entry name" value="Pkinase"/>
    <property type="match status" value="1"/>
</dbReference>